<dbReference type="RefSeq" id="WP_207667582.1">
    <property type="nucleotide sequence ID" value="NZ_MCIA01000009.1"/>
</dbReference>
<gene>
    <name evidence="2" type="ORF">BET01_16305</name>
</gene>
<dbReference type="EMBL" id="MCIA01000009">
    <property type="protein sequence ID" value="RKD32803.1"/>
    <property type="molecule type" value="Genomic_DNA"/>
</dbReference>
<feature type="transmembrane region" description="Helical" evidence="1">
    <location>
        <begin position="90"/>
        <end position="109"/>
    </location>
</feature>
<dbReference type="AlphaFoldDB" id="A0A419T5V1"/>
<proteinExistence type="predicted"/>
<evidence type="ECO:0000313" key="3">
    <source>
        <dbReference type="Proteomes" id="UP000284277"/>
    </source>
</evidence>
<evidence type="ECO:0000313" key="2">
    <source>
        <dbReference type="EMBL" id="RKD32803.1"/>
    </source>
</evidence>
<sequence>MEQGRDYHNICSIFKRLKKNKASEEKLEAYLLEYMQKHPEITPEPPSPPPGEFQMIMEEMNRRGSTTVLTKQLKLIDKYRRIVYYLHKPFMVSMVICVILSVTSIGVCANKSGRFPMGRVKNIETKIWHDDDALCITRADLIIEETRRSSSDELIMKNVFLNHKNKSHLENKWKNTHDPLYPMPSY</sequence>
<name>A0A419T5V1_9FIRM</name>
<keyword evidence="3" id="KW-1185">Reference proteome</keyword>
<reference evidence="2 3" key="1">
    <citation type="submission" date="2016-08" db="EMBL/GenBank/DDBJ databases">
        <title>A new outlook on sporulation: Clostridium algidixylanolyticum.</title>
        <authorList>
            <person name="Poppleton D.I."/>
            <person name="Gribaldo S."/>
        </authorList>
    </citation>
    <scope>NUCLEOTIDE SEQUENCE [LARGE SCALE GENOMIC DNA]</scope>
    <source>
        <strain evidence="2 3">SPL73</strain>
    </source>
</reference>
<dbReference type="Proteomes" id="UP000284277">
    <property type="component" value="Unassembled WGS sequence"/>
</dbReference>
<keyword evidence="1" id="KW-1133">Transmembrane helix</keyword>
<protein>
    <submittedName>
        <fullName evidence="2">Uncharacterized protein</fullName>
    </submittedName>
</protein>
<keyword evidence="1" id="KW-0812">Transmembrane</keyword>
<organism evidence="2 3">
    <name type="scientific">Lacrimispora algidixylanolytica</name>
    <dbReference type="NCBI Taxonomy" id="94868"/>
    <lineage>
        <taxon>Bacteria</taxon>
        <taxon>Bacillati</taxon>
        <taxon>Bacillota</taxon>
        <taxon>Clostridia</taxon>
        <taxon>Lachnospirales</taxon>
        <taxon>Lachnospiraceae</taxon>
        <taxon>Lacrimispora</taxon>
    </lineage>
</organism>
<accession>A0A419T5V1</accession>
<evidence type="ECO:0000256" key="1">
    <source>
        <dbReference type="SAM" id="Phobius"/>
    </source>
</evidence>
<keyword evidence="1" id="KW-0472">Membrane</keyword>
<comment type="caution">
    <text evidence="2">The sequence shown here is derived from an EMBL/GenBank/DDBJ whole genome shotgun (WGS) entry which is preliminary data.</text>
</comment>